<name>K3X087_GLOUD</name>
<organism evidence="3 4">
    <name type="scientific">Globisporangium ultimum (strain ATCC 200006 / CBS 805.95 / DAOM BR144)</name>
    <name type="common">Pythium ultimum</name>
    <dbReference type="NCBI Taxonomy" id="431595"/>
    <lineage>
        <taxon>Eukaryota</taxon>
        <taxon>Sar</taxon>
        <taxon>Stramenopiles</taxon>
        <taxon>Oomycota</taxon>
        <taxon>Peronosporomycetes</taxon>
        <taxon>Pythiales</taxon>
        <taxon>Pythiaceae</taxon>
        <taxon>Globisporangium</taxon>
    </lineage>
</organism>
<keyword evidence="2" id="KW-0472">Membrane</keyword>
<evidence type="ECO:0008006" key="5">
    <source>
        <dbReference type="Google" id="ProtNLM"/>
    </source>
</evidence>
<dbReference type="STRING" id="431595.K3X087"/>
<dbReference type="VEuPathDB" id="FungiDB:PYU1_G010613"/>
<accession>K3X087</accession>
<dbReference type="EnsemblProtists" id="PYU1_T010636">
    <property type="protein sequence ID" value="PYU1_T010636"/>
    <property type="gene ID" value="PYU1_G010613"/>
</dbReference>
<dbReference type="AlphaFoldDB" id="K3X087"/>
<feature type="region of interest" description="Disordered" evidence="1">
    <location>
        <begin position="172"/>
        <end position="198"/>
    </location>
</feature>
<dbReference type="Proteomes" id="UP000019132">
    <property type="component" value="Unassembled WGS sequence"/>
</dbReference>
<protein>
    <recommendedName>
        <fullName evidence="5">Transmembrane protein</fullName>
    </recommendedName>
</protein>
<feature type="transmembrane region" description="Helical" evidence="2">
    <location>
        <begin position="395"/>
        <end position="413"/>
    </location>
</feature>
<sequence length="556" mass="63523">MALLRRARKDMSMAALVEAHRRHVQAEEEEAEGTGQGDLQNQGEDSEEEWPADAVANEYGGPQYQPQRHRHSYQDSDGEDDEEEEQKRDDRHAGPRYNAHHHPAAPSALRISETDTVTCAGSDENITPDSQGREHDRYHHQQQQRHGLFHYGPPRNKTRGKQFELYDYEEPLQTSSARRTQTKQQSTASPQPYRPAAKVSSALMKPMQMMRDRSLAHRQARRNGTSSGRGGIAIIEGGGDEGSHYYAENERSHNGDHRHSQIDARSVAADGTGLVKVDEKMIRYIDETLVKPDDQVFNRYTRCFHDKTLEHLYQEYTAINWFPRARWHILLLLLVHLLVLLMFVVMPSSGFKSMDQFILSVDAVPTWTQWLYLLAAVPFACLPSDRNPFQKRWRFWACLIVVVFNFAFQLWLAHAGQLALEHFDGIVSSKLQCNTNNTAYLFADRNRTNGSGSSESSWDTIVVNSTTEELSSAALREMSKVQIQFVHAVTYLYAGALVQLLIGFAWLFSFIFAISIRLEFVYVMIIGFSAVIAYMLIVFLFSIPVEWMSTLSWIKC</sequence>
<dbReference type="InParanoid" id="K3X087"/>
<feature type="region of interest" description="Disordered" evidence="1">
    <location>
        <begin position="18"/>
        <end position="159"/>
    </location>
</feature>
<keyword evidence="2" id="KW-1133">Transmembrane helix</keyword>
<feature type="transmembrane region" description="Helical" evidence="2">
    <location>
        <begin position="491"/>
        <end position="513"/>
    </location>
</feature>
<dbReference type="eggNOG" id="KOG0192">
    <property type="taxonomic scope" value="Eukaryota"/>
</dbReference>
<feature type="compositionally biased region" description="Polar residues" evidence="1">
    <location>
        <begin position="114"/>
        <end position="130"/>
    </location>
</feature>
<evidence type="ECO:0000256" key="2">
    <source>
        <dbReference type="SAM" id="Phobius"/>
    </source>
</evidence>
<proteinExistence type="predicted"/>
<evidence type="ECO:0000256" key="1">
    <source>
        <dbReference type="SAM" id="MobiDB-lite"/>
    </source>
</evidence>
<feature type="compositionally biased region" description="Polar residues" evidence="1">
    <location>
        <begin position="172"/>
        <end position="190"/>
    </location>
</feature>
<feature type="transmembrane region" description="Helical" evidence="2">
    <location>
        <begin position="329"/>
        <end position="347"/>
    </location>
</feature>
<keyword evidence="4" id="KW-1185">Reference proteome</keyword>
<dbReference type="HOGENOM" id="CLU_490493_0_0_1"/>
<feature type="transmembrane region" description="Helical" evidence="2">
    <location>
        <begin position="367"/>
        <end position="383"/>
    </location>
</feature>
<reference evidence="3" key="3">
    <citation type="submission" date="2015-02" db="UniProtKB">
        <authorList>
            <consortium name="EnsemblProtists"/>
        </authorList>
    </citation>
    <scope>IDENTIFICATION</scope>
    <source>
        <strain evidence="3">DAOM BR144</strain>
    </source>
</reference>
<feature type="transmembrane region" description="Helical" evidence="2">
    <location>
        <begin position="520"/>
        <end position="543"/>
    </location>
</feature>
<keyword evidence="2" id="KW-0812">Transmembrane</keyword>
<reference evidence="4" key="2">
    <citation type="submission" date="2010-04" db="EMBL/GenBank/DDBJ databases">
        <authorList>
            <person name="Buell R."/>
            <person name="Hamilton J."/>
            <person name="Hostetler J."/>
        </authorList>
    </citation>
    <scope>NUCLEOTIDE SEQUENCE [LARGE SCALE GENOMIC DNA]</scope>
    <source>
        <strain evidence="4">DAOM:BR144</strain>
    </source>
</reference>
<dbReference type="EMBL" id="GL376596">
    <property type="status" value="NOT_ANNOTATED_CDS"/>
    <property type="molecule type" value="Genomic_DNA"/>
</dbReference>
<evidence type="ECO:0000313" key="4">
    <source>
        <dbReference type="Proteomes" id="UP000019132"/>
    </source>
</evidence>
<evidence type="ECO:0000313" key="3">
    <source>
        <dbReference type="EnsemblProtists" id="PYU1_T010636"/>
    </source>
</evidence>
<reference evidence="4" key="1">
    <citation type="journal article" date="2010" name="Genome Biol.">
        <title>Genome sequence of the necrotrophic plant pathogen Pythium ultimum reveals original pathogenicity mechanisms and effector repertoire.</title>
        <authorList>
            <person name="Levesque C.A."/>
            <person name="Brouwer H."/>
            <person name="Cano L."/>
            <person name="Hamilton J.P."/>
            <person name="Holt C."/>
            <person name="Huitema E."/>
            <person name="Raffaele S."/>
            <person name="Robideau G.P."/>
            <person name="Thines M."/>
            <person name="Win J."/>
            <person name="Zerillo M.M."/>
            <person name="Beakes G.W."/>
            <person name="Boore J.L."/>
            <person name="Busam D."/>
            <person name="Dumas B."/>
            <person name="Ferriera S."/>
            <person name="Fuerstenberg S.I."/>
            <person name="Gachon C.M."/>
            <person name="Gaulin E."/>
            <person name="Govers F."/>
            <person name="Grenville-Briggs L."/>
            <person name="Horner N."/>
            <person name="Hostetler J."/>
            <person name="Jiang R.H."/>
            <person name="Johnson J."/>
            <person name="Krajaejun T."/>
            <person name="Lin H."/>
            <person name="Meijer H.J."/>
            <person name="Moore B."/>
            <person name="Morris P."/>
            <person name="Phuntmart V."/>
            <person name="Puiu D."/>
            <person name="Shetty J."/>
            <person name="Stajich J.E."/>
            <person name="Tripathy S."/>
            <person name="Wawra S."/>
            <person name="van West P."/>
            <person name="Whitty B.R."/>
            <person name="Coutinho P.M."/>
            <person name="Henrissat B."/>
            <person name="Martin F."/>
            <person name="Thomas P.D."/>
            <person name="Tyler B.M."/>
            <person name="De Vries R.P."/>
            <person name="Kamoun S."/>
            <person name="Yandell M."/>
            <person name="Tisserat N."/>
            <person name="Buell C.R."/>
        </authorList>
    </citation>
    <scope>NUCLEOTIDE SEQUENCE</scope>
    <source>
        <strain evidence="4">DAOM:BR144</strain>
    </source>
</reference>